<evidence type="ECO:0000256" key="5">
    <source>
        <dbReference type="RuleBase" id="RU003910"/>
    </source>
</evidence>
<evidence type="ECO:0000313" key="7">
    <source>
        <dbReference type="EMBL" id="SYV93424.1"/>
    </source>
</evidence>
<dbReference type="EMBL" id="CP107525">
    <property type="protein sequence ID" value="UZW64298.1"/>
    <property type="molecule type" value="Genomic_DNA"/>
</dbReference>
<dbReference type="EMBL" id="LS991953">
    <property type="protein sequence ID" value="SYV93424.1"/>
    <property type="molecule type" value="Genomic_DNA"/>
</dbReference>
<dbReference type="GO" id="GO:0003735">
    <property type="term" value="F:structural constituent of ribosome"/>
    <property type="evidence" value="ECO:0007669"/>
    <property type="project" value="InterPro"/>
</dbReference>
<dbReference type="RefSeq" id="WP_011283671.1">
    <property type="nucleotide sequence ID" value="NZ_CP012624.1"/>
</dbReference>
<dbReference type="GO" id="GO:0006412">
    <property type="term" value="P:translation"/>
    <property type="evidence" value="ECO:0007669"/>
    <property type="project" value="UniProtKB-UniRule"/>
</dbReference>
<keyword evidence="3 4" id="KW-0687">Ribonucleoprotein</keyword>
<evidence type="ECO:0000256" key="6">
    <source>
        <dbReference type="SAM" id="MobiDB-lite"/>
    </source>
</evidence>
<protein>
    <recommendedName>
        <fullName evidence="4">Small ribosomal subunit protein bS18</fullName>
    </recommendedName>
</protein>
<dbReference type="AlphaFoldDB" id="A0A2H4CDC1"/>
<dbReference type="OMA" id="QKKYCRF"/>
<reference evidence="9" key="1">
    <citation type="submission" date="2018-06" db="EMBL/GenBank/DDBJ databases">
        <authorList>
            <consortium name="Pathogen Informatics"/>
        </authorList>
    </citation>
    <scope>NUCLEOTIDE SEQUENCE [LARGE SCALE GENOMIC DNA]</scope>
    <source>
        <strain evidence="9">NCTC10124</strain>
    </source>
</reference>
<dbReference type="HAMAP" id="MF_00270">
    <property type="entry name" value="Ribosomal_bS18"/>
    <property type="match status" value="1"/>
</dbReference>
<sequence>MAYNKRKKGYHNKKRTCHFCDNKLTYVDYKNVEDLKKFVNAVGSIKPKVATGNCAKHQRKVTLAVKRARLMALLPFAVARIRVHRSLVSAPASQNTKKVAEKVEKEKAPAA</sequence>
<name>A0A2H4CDC1_MYCSY</name>
<dbReference type="NCBIfam" id="TIGR00165">
    <property type="entry name" value="S18"/>
    <property type="match status" value="1"/>
</dbReference>
<dbReference type="InterPro" id="IPR001648">
    <property type="entry name" value="Ribosomal_bS18"/>
</dbReference>
<gene>
    <name evidence="4 7" type="primary">rpsR</name>
    <name evidence="7" type="ORF">NCTC10124_01164</name>
    <name evidence="8" type="ORF">OIE46_02875</name>
</gene>
<dbReference type="Proteomes" id="UP000259328">
    <property type="component" value="Chromosome"/>
</dbReference>
<reference evidence="8" key="4">
    <citation type="submission" date="2022-11" db="EMBL/GenBank/DDBJ databases">
        <title>complete genomes of mycoplasma synoviae ZX313 strain and SD2 strain.</title>
        <authorList>
            <person name="Zhong Q."/>
        </authorList>
    </citation>
    <scope>NUCLEOTIDE SEQUENCE</scope>
    <source>
        <strain evidence="8">SD2</strain>
    </source>
</reference>
<evidence type="ECO:0000313" key="9">
    <source>
        <dbReference type="Proteomes" id="UP000259328"/>
    </source>
</evidence>
<dbReference type="PRINTS" id="PR00974">
    <property type="entry name" value="RIBOSOMALS18"/>
</dbReference>
<evidence type="ECO:0000256" key="4">
    <source>
        <dbReference type="HAMAP-Rule" id="MF_00270"/>
    </source>
</evidence>
<dbReference type="SUPFAM" id="SSF46911">
    <property type="entry name" value="Ribosomal protein S18"/>
    <property type="match status" value="1"/>
</dbReference>
<evidence type="ECO:0000313" key="8">
    <source>
        <dbReference type="EMBL" id="UZW64298.1"/>
    </source>
</evidence>
<evidence type="ECO:0000256" key="1">
    <source>
        <dbReference type="ARBA" id="ARBA00005589"/>
    </source>
</evidence>
<evidence type="ECO:0000256" key="3">
    <source>
        <dbReference type="ARBA" id="ARBA00023274"/>
    </source>
</evidence>
<feature type="compositionally biased region" description="Basic and acidic residues" evidence="6">
    <location>
        <begin position="98"/>
        <end position="111"/>
    </location>
</feature>
<accession>A0A2H4CDC1</accession>
<dbReference type="GeneID" id="93530316"/>
<reference evidence="7" key="2">
    <citation type="submission" date="2018-06" db="EMBL/GenBank/DDBJ databases">
        <authorList>
            <consortium name="Pathogen Informatics"/>
            <person name="Doyle S."/>
        </authorList>
    </citation>
    <scope>NUCLEOTIDE SEQUENCE</scope>
    <source>
        <strain evidence="7">NCTC10124</strain>
    </source>
</reference>
<comment type="subunit">
    <text evidence="4">Part of the 30S ribosomal subunit. Forms a tight heterodimer with protein bS6.</text>
</comment>
<comment type="function">
    <text evidence="4">Binds as a heterodimer with protein bS6 to the central domain of the 16S rRNA, where it helps stabilize the platform of the 30S subunit.</text>
</comment>
<keyword evidence="4" id="KW-0694">RNA-binding</keyword>
<dbReference type="PANTHER" id="PTHR13479">
    <property type="entry name" value="30S RIBOSOMAL PROTEIN S18"/>
    <property type="match status" value="1"/>
</dbReference>
<dbReference type="Proteomes" id="UP001164481">
    <property type="component" value="Chromosome"/>
</dbReference>
<reference evidence="8" key="3">
    <citation type="submission" date="2022-10" db="EMBL/GenBank/DDBJ databases">
        <authorList>
            <person name="Wei X."/>
        </authorList>
    </citation>
    <scope>NUCLEOTIDE SEQUENCE</scope>
    <source>
        <strain evidence="8">SD2</strain>
    </source>
</reference>
<dbReference type="PANTHER" id="PTHR13479:SF40">
    <property type="entry name" value="SMALL RIBOSOMAL SUBUNIT PROTEIN BS18M"/>
    <property type="match status" value="1"/>
</dbReference>
<dbReference type="Gene3D" id="4.10.640.10">
    <property type="entry name" value="Ribosomal protein S18"/>
    <property type="match status" value="1"/>
</dbReference>
<feature type="region of interest" description="Disordered" evidence="6">
    <location>
        <begin position="90"/>
        <end position="111"/>
    </location>
</feature>
<proteinExistence type="inferred from homology"/>
<keyword evidence="4" id="KW-0699">rRNA-binding</keyword>
<organism evidence="7 9">
    <name type="scientific">Mycoplasmopsis synoviae</name>
    <name type="common">Mycoplasma synoviae</name>
    <dbReference type="NCBI Taxonomy" id="2109"/>
    <lineage>
        <taxon>Bacteria</taxon>
        <taxon>Bacillati</taxon>
        <taxon>Mycoplasmatota</taxon>
        <taxon>Mycoplasmoidales</taxon>
        <taxon>Metamycoplasmataceae</taxon>
        <taxon>Mycoplasmopsis</taxon>
    </lineage>
</organism>
<evidence type="ECO:0000256" key="2">
    <source>
        <dbReference type="ARBA" id="ARBA00022980"/>
    </source>
</evidence>
<dbReference type="GO" id="GO:0022627">
    <property type="term" value="C:cytosolic small ribosomal subunit"/>
    <property type="evidence" value="ECO:0007669"/>
    <property type="project" value="TreeGrafter"/>
</dbReference>
<dbReference type="GO" id="GO:0070181">
    <property type="term" value="F:small ribosomal subunit rRNA binding"/>
    <property type="evidence" value="ECO:0007669"/>
    <property type="project" value="TreeGrafter"/>
</dbReference>
<dbReference type="SMR" id="A0A2H4CDC1"/>
<dbReference type="InterPro" id="IPR036870">
    <property type="entry name" value="Ribosomal_bS18_sf"/>
</dbReference>
<comment type="similarity">
    <text evidence="1 4 5">Belongs to the bacterial ribosomal protein bS18 family.</text>
</comment>
<dbReference type="Pfam" id="PF01084">
    <property type="entry name" value="Ribosomal_S18"/>
    <property type="match status" value="1"/>
</dbReference>
<keyword evidence="2 4" id="KW-0689">Ribosomal protein</keyword>